<dbReference type="Gene3D" id="3.30.450.20">
    <property type="entry name" value="PAS domain"/>
    <property type="match status" value="2"/>
</dbReference>
<accession>A0A1G6QLA0</accession>
<dbReference type="InterPro" id="IPR000700">
    <property type="entry name" value="PAS-assoc_C"/>
</dbReference>
<evidence type="ECO:0000256" key="12">
    <source>
        <dbReference type="ARBA" id="ARBA00022692"/>
    </source>
</evidence>
<evidence type="ECO:0000256" key="21">
    <source>
        <dbReference type="ARBA" id="ARBA00023170"/>
    </source>
</evidence>
<dbReference type="SMART" id="SM00086">
    <property type="entry name" value="PAC"/>
    <property type="match status" value="2"/>
</dbReference>
<sequence>MAPDAGRPRAKLAWLPDPAWCLPLLLAIALFTVAVLPLWSADGIVYGTAWYCAVLMLASLGLVGIAIMLARRMTRLGEQIAASSAALAISKAQLQRAQRIGRVGGFEIDFRSGENHRSGAYMSVQGLPGEARIEQHADWVRRLHPEDRERAERYFLEAVADGSGITDYAQEYRIIAPSGDVRWISARAEIERDTTGRALRMVGAHVDVTDMKQAEAARRASEERLRLAQEAAGLGVWERDLRTGAAVWSAEQYRLTGFDPASGPPSREALQACILPEAPSREAPAAERAAYQEDGSFRRQFRIRHVGDGGIRTILALGRVFHNATGRPIRVIGVNLDITDRVRAEERQLLLTRELDHRAKNALAVVQAALRLTPREDPAAFARAVQGRVAALTRAHTLLAKGGWSGAGLRTLLQGEVEPFLGAPAQMVLDGPPIRLAAVAAQPIAMAVHELATNAMKYGALSTDTGRVVVRWREEADSLVLDWTEEGGPPVMAAPQRRGFGTRVIEATLGAQLGRHGALRLAGGWPRLCHPAATRPCGGADGTDRGAAGVIPRRARRLSLQSGFRSHWLTDPALACCFSEQIPPIR</sequence>
<comment type="catalytic activity">
    <reaction evidence="1">
        <text>ATP + protein L-histidine = ADP + protein N-phospho-L-histidine.</text>
        <dbReference type="EC" id="2.7.13.3"/>
    </reaction>
</comment>
<dbReference type="CDD" id="cd00130">
    <property type="entry name" value="PAS"/>
    <property type="match status" value="1"/>
</dbReference>
<evidence type="ECO:0000256" key="16">
    <source>
        <dbReference type="ARBA" id="ARBA00022840"/>
    </source>
</evidence>
<dbReference type="EC" id="2.7.13.3" evidence="3"/>
<feature type="domain" description="PAC" evidence="23">
    <location>
        <begin position="297"/>
        <end position="350"/>
    </location>
</feature>
<dbReference type="SUPFAM" id="SSF55785">
    <property type="entry name" value="PYP-like sensor domain (PAS domain)"/>
    <property type="match status" value="2"/>
</dbReference>
<keyword evidence="20 22" id="KW-0472">Membrane</keyword>
<evidence type="ECO:0000256" key="22">
    <source>
        <dbReference type="SAM" id="Phobius"/>
    </source>
</evidence>
<feature type="transmembrane region" description="Helical" evidence="22">
    <location>
        <begin position="20"/>
        <end position="39"/>
    </location>
</feature>
<dbReference type="Pfam" id="PF07536">
    <property type="entry name" value="HWE_HK"/>
    <property type="match status" value="1"/>
</dbReference>
<protein>
    <recommendedName>
        <fullName evidence="3">histidine kinase</fullName>
        <ecNumber evidence="3">2.7.13.3</ecNumber>
    </recommendedName>
</protein>
<dbReference type="AlphaFoldDB" id="A0A1G6QLA0"/>
<dbReference type="EMBL" id="FMZX01000003">
    <property type="protein sequence ID" value="SDC92981.1"/>
    <property type="molecule type" value="Genomic_DNA"/>
</dbReference>
<dbReference type="NCBIfam" id="TIGR00229">
    <property type="entry name" value="sensory_box"/>
    <property type="match status" value="1"/>
</dbReference>
<dbReference type="GO" id="GO:0005886">
    <property type="term" value="C:plasma membrane"/>
    <property type="evidence" value="ECO:0007669"/>
    <property type="project" value="UniProtKB-SubCell"/>
</dbReference>
<dbReference type="PANTHER" id="PTHR41523">
    <property type="entry name" value="TWO-COMPONENT SYSTEM SENSOR PROTEIN"/>
    <property type="match status" value="1"/>
</dbReference>
<keyword evidence="8" id="KW-0716">Sensory transduction</keyword>
<organism evidence="24 25">
    <name type="scientific">Belnapia rosea</name>
    <dbReference type="NCBI Taxonomy" id="938405"/>
    <lineage>
        <taxon>Bacteria</taxon>
        <taxon>Pseudomonadati</taxon>
        <taxon>Pseudomonadota</taxon>
        <taxon>Alphaproteobacteria</taxon>
        <taxon>Acetobacterales</taxon>
        <taxon>Roseomonadaceae</taxon>
        <taxon>Belnapia</taxon>
    </lineage>
</organism>
<dbReference type="InterPro" id="IPR001610">
    <property type="entry name" value="PAC"/>
</dbReference>
<evidence type="ECO:0000256" key="4">
    <source>
        <dbReference type="ARBA" id="ARBA00022475"/>
    </source>
</evidence>
<evidence type="ECO:0000313" key="24">
    <source>
        <dbReference type="EMBL" id="SDC92981.1"/>
    </source>
</evidence>
<keyword evidence="9" id="KW-0285">Flavoprotein</keyword>
<keyword evidence="12 22" id="KW-0812">Transmembrane</keyword>
<dbReference type="InterPro" id="IPR035965">
    <property type="entry name" value="PAS-like_dom_sf"/>
</dbReference>
<dbReference type="FunFam" id="2.10.70.100:FF:000001">
    <property type="entry name" value="Sensory transduction histidine kinase"/>
    <property type="match status" value="1"/>
</dbReference>
<keyword evidence="13" id="KW-0677">Repeat</keyword>
<dbReference type="PANTHER" id="PTHR41523:SF8">
    <property type="entry name" value="ETHYLENE RESPONSE SENSOR PROTEIN"/>
    <property type="match status" value="1"/>
</dbReference>
<dbReference type="InterPro" id="IPR036890">
    <property type="entry name" value="HATPase_C_sf"/>
</dbReference>
<keyword evidence="18" id="KW-0157">Chromophore</keyword>
<dbReference type="Gene3D" id="3.30.565.10">
    <property type="entry name" value="Histidine kinase-like ATPase, C-terminal domain"/>
    <property type="match status" value="1"/>
</dbReference>
<dbReference type="SMART" id="SM00911">
    <property type="entry name" value="HWE_HK"/>
    <property type="match status" value="1"/>
</dbReference>
<dbReference type="RefSeq" id="WP_176849462.1">
    <property type="nucleotide sequence ID" value="NZ_FMZX01000003.1"/>
</dbReference>
<dbReference type="InterPro" id="IPR011102">
    <property type="entry name" value="Sig_transdc_His_kinase_HWE"/>
</dbReference>
<keyword evidence="7" id="KW-0597">Phosphoprotein</keyword>
<dbReference type="STRING" id="938405.SAMN02927895_02715"/>
<dbReference type="Pfam" id="PF08447">
    <property type="entry name" value="PAS_3"/>
    <property type="match status" value="2"/>
</dbReference>
<dbReference type="Gene3D" id="2.10.70.100">
    <property type="match status" value="2"/>
</dbReference>
<keyword evidence="11" id="KW-0808">Transferase</keyword>
<keyword evidence="10" id="KW-0288">FMN</keyword>
<evidence type="ECO:0000259" key="23">
    <source>
        <dbReference type="PROSITE" id="PS50113"/>
    </source>
</evidence>
<evidence type="ECO:0000256" key="2">
    <source>
        <dbReference type="ARBA" id="ARBA00004429"/>
    </source>
</evidence>
<keyword evidence="6" id="KW-0600">Photoreceptor protein</keyword>
<evidence type="ECO:0000256" key="6">
    <source>
        <dbReference type="ARBA" id="ARBA00022543"/>
    </source>
</evidence>
<evidence type="ECO:0000256" key="5">
    <source>
        <dbReference type="ARBA" id="ARBA00022519"/>
    </source>
</evidence>
<evidence type="ECO:0000256" key="18">
    <source>
        <dbReference type="ARBA" id="ARBA00022991"/>
    </source>
</evidence>
<name>A0A1G6QLA0_9PROT</name>
<dbReference type="InterPro" id="IPR000014">
    <property type="entry name" value="PAS"/>
</dbReference>
<evidence type="ECO:0000256" key="7">
    <source>
        <dbReference type="ARBA" id="ARBA00022553"/>
    </source>
</evidence>
<comment type="subcellular location">
    <subcellularLocation>
        <location evidence="2">Cell inner membrane</location>
        <topology evidence="2">Multi-pass membrane protein</topology>
    </subcellularLocation>
</comment>
<keyword evidence="21" id="KW-0675">Receptor</keyword>
<evidence type="ECO:0000256" key="17">
    <source>
        <dbReference type="ARBA" id="ARBA00022989"/>
    </source>
</evidence>
<dbReference type="GO" id="GO:0005524">
    <property type="term" value="F:ATP binding"/>
    <property type="evidence" value="ECO:0007669"/>
    <property type="project" value="UniProtKB-KW"/>
</dbReference>
<evidence type="ECO:0000256" key="15">
    <source>
        <dbReference type="ARBA" id="ARBA00022777"/>
    </source>
</evidence>
<evidence type="ECO:0000256" key="10">
    <source>
        <dbReference type="ARBA" id="ARBA00022643"/>
    </source>
</evidence>
<evidence type="ECO:0000256" key="3">
    <source>
        <dbReference type="ARBA" id="ARBA00012438"/>
    </source>
</evidence>
<feature type="transmembrane region" description="Helical" evidence="22">
    <location>
        <begin position="45"/>
        <end position="70"/>
    </location>
</feature>
<keyword evidence="19" id="KW-0843">Virulence</keyword>
<evidence type="ECO:0000256" key="8">
    <source>
        <dbReference type="ARBA" id="ARBA00022606"/>
    </source>
</evidence>
<keyword evidence="15" id="KW-0418">Kinase</keyword>
<keyword evidence="17 22" id="KW-1133">Transmembrane helix</keyword>
<dbReference type="PROSITE" id="PS50113">
    <property type="entry name" value="PAC"/>
    <property type="match status" value="2"/>
</dbReference>
<evidence type="ECO:0000256" key="19">
    <source>
        <dbReference type="ARBA" id="ARBA00023026"/>
    </source>
</evidence>
<evidence type="ECO:0000256" key="20">
    <source>
        <dbReference type="ARBA" id="ARBA00023136"/>
    </source>
</evidence>
<evidence type="ECO:0000256" key="14">
    <source>
        <dbReference type="ARBA" id="ARBA00022741"/>
    </source>
</evidence>
<evidence type="ECO:0000256" key="13">
    <source>
        <dbReference type="ARBA" id="ARBA00022737"/>
    </source>
</evidence>
<keyword evidence="5" id="KW-0997">Cell inner membrane</keyword>
<dbReference type="Proteomes" id="UP000198925">
    <property type="component" value="Unassembled WGS sequence"/>
</dbReference>
<reference evidence="24 25" key="1">
    <citation type="submission" date="2016-10" db="EMBL/GenBank/DDBJ databases">
        <authorList>
            <person name="de Groot N.N."/>
        </authorList>
    </citation>
    <scope>NUCLEOTIDE SEQUENCE [LARGE SCALE GENOMIC DNA]</scope>
    <source>
        <strain evidence="24 25">CPCC 100156</strain>
    </source>
</reference>
<dbReference type="InterPro" id="IPR013655">
    <property type="entry name" value="PAS_fold_3"/>
</dbReference>
<keyword evidence="16" id="KW-0067">ATP-binding</keyword>
<keyword evidence="4" id="KW-1003">Cell membrane</keyword>
<feature type="domain" description="PAC" evidence="23">
    <location>
        <begin position="168"/>
        <end position="220"/>
    </location>
</feature>
<keyword evidence="14" id="KW-0547">Nucleotide-binding</keyword>
<proteinExistence type="predicted"/>
<evidence type="ECO:0000256" key="11">
    <source>
        <dbReference type="ARBA" id="ARBA00022679"/>
    </source>
</evidence>
<keyword evidence="25" id="KW-1185">Reference proteome</keyword>
<gene>
    <name evidence="24" type="ORF">SAMN04487779_100387</name>
</gene>
<evidence type="ECO:0000256" key="1">
    <source>
        <dbReference type="ARBA" id="ARBA00000085"/>
    </source>
</evidence>
<evidence type="ECO:0000256" key="9">
    <source>
        <dbReference type="ARBA" id="ARBA00022630"/>
    </source>
</evidence>
<dbReference type="GO" id="GO:0009881">
    <property type="term" value="F:photoreceptor activity"/>
    <property type="evidence" value="ECO:0007669"/>
    <property type="project" value="UniProtKB-KW"/>
</dbReference>
<dbReference type="GO" id="GO:0004673">
    <property type="term" value="F:protein histidine kinase activity"/>
    <property type="evidence" value="ECO:0007669"/>
    <property type="project" value="UniProtKB-EC"/>
</dbReference>
<evidence type="ECO:0000313" key="25">
    <source>
        <dbReference type="Proteomes" id="UP000198925"/>
    </source>
</evidence>